<dbReference type="AlphaFoldDB" id="A0A1E7KGM7"/>
<gene>
    <name evidence="2" type="ORF">AN216_13700</name>
</gene>
<feature type="region of interest" description="Disordered" evidence="1">
    <location>
        <begin position="1"/>
        <end position="30"/>
    </location>
</feature>
<accession>A0A1E7KGM7</accession>
<reference evidence="2 3" key="1">
    <citation type="journal article" date="2016" name="Front. Microbiol.">
        <title>Comparative Genomics Analysis of Streptomyces Species Reveals Their Adaptation to the Marine Environment and Their Diversity at the Genomic Level.</title>
        <authorList>
            <person name="Tian X."/>
            <person name="Zhang Z."/>
            <person name="Yang T."/>
            <person name="Chen M."/>
            <person name="Li J."/>
            <person name="Chen F."/>
            <person name="Yang J."/>
            <person name="Li W."/>
            <person name="Zhang B."/>
            <person name="Zhang Z."/>
            <person name="Wu J."/>
            <person name="Zhang C."/>
            <person name="Long L."/>
            <person name="Xiao J."/>
        </authorList>
    </citation>
    <scope>NUCLEOTIDE SEQUENCE [LARGE SCALE GENOMIC DNA]</scope>
    <source>
        <strain evidence="2 3">SCSIO 02100</strain>
    </source>
</reference>
<proteinExistence type="predicted"/>
<dbReference type="InterPro" id="IPR027417">
    <property type="entry name" value="P-loop_NTPase"/>
</dbReference>
<feature type="non-terminal residue" evidence="2">
    <location>
        <position position="308"/>
    </location>
</feature>
<dbReference type="Gene3D" id="3.40.50.300">
    <property type="entry name" value="P-loop containing nucleotide triphosphate hydrolases"/>
    <property type="match status" value="1"/>
</dbReference>
<keyword evidence="2" id="KW-0131">Cell cycle</keyword>
<organism evidence="2 3">
    <name type="scientific">Streptomyces oceani</name>
    <dbReference type="NCBI Taxonomy" id="1075402"/>
    <lineage>
        <taxon>Bacteria</taxon>
        <taxon>Bacillati</taxon>
        <taxon>Actinomycetota</taxon>
        <taxon>Actinomycetes</taxon>
        <taxon>Kitasatosporales</taxon>
        <taxon>Streptomycetaceae</taxon>
        <taxon>Streptomyces</taxon>
    </lineage>
</organism>
<sequence>GGGAGGAGRPGGTVNRPPGATVPDDGTSRWPDPATVLLTALGPGPRLWERGPGHPDALTVRLGSAHRSGGSGEPVTIDLRAAGSLGLAGPRARLARMARSLLAQLAALHAPGSLEIVLLAADRTRELPSRTAEWSWLGWLPHLRPGHGQDCRLLVAYDDEQAAARTEELIRRLDETHPPPSTRAPLGHATGTHTAPAPADAAPPDPADASPAADPEARTLLVVDGDPGSAELRTALSRLAAEGPDAGIHVMCLAETPAASPASPLDATLRAAYAVSPPFRECRTLALLSGAVATAVRLIHREPAAEGQ</sequence>
<evidence type="ECO:0000313" key="3">
    <source>
        <dbReference type="Proteomes" id="UP000176101"/>
    </source>
</evidence>
<keyword evidence="3" id="KW-1185">Reference proteome</keyword>
<keyword evidence="2" id="KW-0132">Cell division</keyword>
<evidence type="ECO:0000256" key="1">
    <source>
        <dbReference type="SAM" id="MobiDB-lite"/>
    </source>
</evidence>
<feature type="non-terminal residue" evidence="2">
    <location>
        <position position="1"/>
    </location>
</feature>
<dbReference type="PATRIC" id="fig|1075402.3.peg.1634"/>
<protein>
    <submittedName>
        <fullName evidence="2">Cell division protein FtsK</fullName>
    </submittedName>
</protein>
<dbReference type="STRING" id="1075402.AN216_13700"/>
<dbReference type="EMBL" id="LJGU01000126">
    <property type="protein sequence ID" value="OEV03016.1"/>
    <property type="molecule type" value="Genomic_DNA"/>
</dbReference>
<evidence type="ECO:0000313" key="2">
    <source>
        <dbReference type="EMBL" id="OEV03016.1"/>
    </source>
</evidence>
<feature type="compositionally biased region" description="Gly residues" evidence="1">
    <location>
        <begin position="1"/>
        <end position="11"/>
    </location>
</feature>
<dbReference type="GO" id="GO:0051301">
    <property type="term" value="P:cell division"/>
    <property type="evidence" value="ECO:0007669"/>
    <property type="project" value="UniProtKB-KW"/>
</dbReference>
<name>A0A1E7KGM7_9ACTN</name>
<dbReference type="Proteomes" id="UP000176101">
    <property type="component" value="Unassembled WGS sequence"/>
</dbReference>
<feature type="region of interest" description="Disordered" evidence="1">
    <location>
        <begin position="171"/>
        <end position="213"/>
    </location>
</feature>
<comment type="caution">
    <text evidence="2">The sequence shown here is derived from an EMBL/GenBank/DDBJ whole genome shotgun (WGS) entry which is preliminary data.</text>
</comment>